<dbReference type="EMBL" id="BAAANT010000068">
    <property type="protein sequence ID" value="GAA2158458.1"/>
    <property type="molecule type" value="Genomic_DNA"/>
</dbReference>
<accession>A0ABN3ABX5</accession>
<evidence type="ECO:0008006" key="4">
    <source>
        <dbReference type="Google" id="ProtNLM"/>
    </source>
</evidence>
<dbReference type="InterPro" id="IPR009057">
    <property type="entry name" value="Homeodomain-like_sf"/>
</dbReference>
<dbReference type="Pfam" id="PF13551">
    <property type="entry name" value="HTH_29"/>
    <property type="match status" value="1"/>
</dbReference>
<comment type="caution">
    <text evidence="2">The sequence shown here is derived from an EMBL/GenBank/DDBJ whole genome shotgun (WGS) entry which is preliminary data.</text>
</comment>
<dbReference type="Proteomes" id="UP001422759">
    <property type="component" value="Unassembled WGS sequence"/>
</dbReference>
<name>A0ABN3ABX5_9ACTN</name>
<keyword evidence="3" id="KW-1185">Reference proteome</keyword>
<dbReference type="SUPFAM" id="SSF46689">
    <property type="entry name" value="Homeodomain-like"/>
    <property type="match status" value="1"/>
</dbReference>
<evidence type="ECO:0000256" key="1">
    <source>
        <dbReference type="SAM" id="MobiDB-lite"/>
    </source>
</evidence>
<protein>
    <recommendedName>
        <fullName evidence="4">Helix-turn-helix domain-containing protein</fullName>
    </recommendedName>
</protein>
<proteinExistence type="predicted"/>
<feature type="region of interest" description="Disordered" evidence="1">
    <location>
        <begin position="92"/>
        <end position="115"/>
    </location>
</feature>
<organism evidence="2 3">
    <name type="scientific">Kitasatospora kazusensis</name>
    <dbReference type="NCBI Taxonomy" id="407974"/>
    <lineage>
        <taxon>Bacteria</taxon>
        <taxon>Bacillati</taxon>
        <taxon>Actinomycetota</taxon>
        <taxon>Actinomycetes</taxon>
        <taxon>Kitasatosporales</taxon>
        <taxon>Streptomycetaceae</taxon>
        <taxon>Kitasatospora</taxon>
    </lineage>
</organism>
<reference evidence="2 3" key="1">
    <citation type="journal article" date="2019" name="Int. J. Syst. Evol. Microbiol.">
        <title>The Global Catalogue of Microorganisms (GCM) 10K type strain sequencing project: providing services to taxonomists for standard genome sequencing and annotation.</title>
        <authorList>
            <consortium name="The Broad Institute Genomics Platform"/>
            <consortium name="The Broad Institute Genome Sequencing Center for Infectious Disease"/>
            <person name="Wu L."/>
            <person name="Ma J."/>
        </authorList>
    </citation>
    <scope>NUCLEOTIDE SEQUENCE [LARGE SCALE GENOMIC DNA]</scope>
    <source>
        <strain evidence="2 3">JCM 14560</strain>
    </source>
</reference>
<sequence length="115" mass="12548">MFADGLEPPEVARRLRASSKSAYTWHQEWTEGGVAALASRDASGRRGKLSAHCRRMDVIRLRPFEGVGQKPGPPMRFWIDGFGLVRCVISSSKRASAGRPAPRRADAASVTMLPA</sequence>
<evidence type="ECO:0000313" key="2">
    <source>
        <dbReference type="EMBL" id="GAA2158458.1"/>
    </source>
</evidence>
<evidence type="ECO:0000313" key="3">
    <source>
        <dbReference type="Proteomes" id="UP001422759"/>
    </source>
</evidence>
<gene>
    <name evidence="2" type="ORF">GCM10009760_61520</name>
</gene>